<dbReference type="STRING" id="408074.SAMN05660909_05552"/>
<proteinExistence type="predicted"/>
<dbReference type="InterPro" id="IPR016181">
    <property type="entry name" value="Acyl_CoA_acyltransferase"/>
</dbReference>
<dbReference type="Proteomes" id="UP000199656">
    <property type="component" value="Unassembled WGS sequence"/>
</dbReference>
<evidence type="ECO:0000313" key="2">
    <source>
        <dbReference type="Proteomes" id="UP000199656"/>
    </source>
</evidence>
<dbReference type="EMBL" id="FNRL01000048">
    <property type="protein sequence ID" value="SEB11099.1"/>
    <property type="molecule type" value="Genomic_DNA"/>
</dbReference>
<name>A0A1H4GN65_9BACT</name>
<dbReference type="AlphaFoldDB" id="A0A1H4GN65"/>
<dbReference type="SUPFAM" id="SSF55729">
    <property type="entry name" value="Acyl-CoA N-acyltransferases (Nat)"/>
    <property type="match status" value="1"/>
</dbReference>
<protein>
    <submittedName>
        <fullName evidence="1">Acetyltransferase (GNAT) family protein</fullName>
    </submittedName>
</protein>
<sequence length="76" mass="9119">MFEKRGIGRRLHDTMLNWYFSQTRAGIWLGTAPRTRAAAFYRESGWKETCTHGKGEIRFEMSFEEWKQQQETNSER</sequence>
<keyword evidence="1" id="KW-0808">Transferase</keyword>
<dbReference type="Gene3D" id="3.40.630.30">
    <property type="match status" value="1"/>
</dbReference>
<dbReference type="OrthoDB" id="7356080at2"/>
<gene>
    <name evidence="1" type="ORF">SAMN05660909_05552</name>
</gene>
<accession>A0A1H4GN65</accession>
<evidence type="ECO:0000313" key="1">
    <source>
        <dbReference type="EMBL" id="SEB11099.1"/>
    </source>
</evidence>
<keyword evidence="2" id="KW-1185">Reference proteome</keyword>
<dbReference type="GO" id="GO:0016740">
    <property type="term" value="F:transferase activity"/>
    <property type="evidence" value="ECO:0007669"/>
    <property type="project" value="UniProtKB-KW"/>
</dbReference>
<organism evidence="1 2">
    <name type="scientific">Chitinophaga terrae</name>
    <name type="common">ex Kim and Jung 2007</name>
    <dbReference type="NCBI Taxonomy" id="408074"/>
    <lineage>
        <taxon>Bacteria</taxon>
        <taxon>Pseudomonadati</taxon>
        <taxon>Bacteroidota</taxon>
        <taxon>Chitinophagia</taxon>
        <taxon>Chitinophagales</taxon>
        <taxon>Chitinophagaceae</taxon>
        <taxon>Chitinophaga</taxon>
    </lineage>
</organism>
<reference evidence="2" key="1">
    <citation type="submission" date="2016-10" db="EMBL/GenBank/DDBJ databases">
        <authorList>
            <person name="Varghese N."/>
            <person name="Submissions S."/>
        </authorList>
    </citation>
    <scope>NUCLEOTIDE SEQUENCE [LARGE SCALE GENOMIC DNA]</scope>
    <source>
        <strain evidence="2">DSM 23920</strain>
    </source>
</reference>